<evidence type="ECO:0000313" key="3">
    <source>
        <dbReference type="EMBL" id="VDP08471.1"/>
    </source>
</evidence>
<evidence type="ECO:0000256" key="1">
    <source>
        <dbReference type="SAM" id="MobiDB-lite"/>
    </source>
</evidence>
<dbReference type="PANTHER" id="PTHR37435">
    <property type="entry name" value="PROTEIN CBG14344"/>
    <property type="match status" value="1"/>
</dbReference>
<dbReference type="EMBL" id="UZAH01029919">
    <property type="protein sequence ID" value="VDP08471.1"/>
    <property type="molecule type" value="Genomic_DNA"/>
</dbReference>
<organism evidence="4 5">
    <name type="scientific">Heligmosomoides polygyrus</name>
    <name type="common">Parasitic roundworm</name>
    <dbReference type="NCBI Taxonomy" id="6339"/>
    <lineage>
        <taxon>Eukaryota</taxon>
        <taxon>Metazoa</taxon>
        <taxon>Ecdysozoa</taxon>
        <taxon>Nematoda</taxon>
        <taxon>Chromadorea</taxon>
        <taxon>Rhabditida</taxon>
        <taxon>Rhabditina</taxon>
        <taxon>Rhabditomorpha</taxon>
        <taxon>Strongyloidea</taxon>
        <taxon>Heligmosomidae</taxon>
        <taxon>Heligmosomoides</taxon>
    </lineage>
</organism>
<keyword evidence="4" id="KW-1185">Reference proteome</keyword>
<dbReference type="PANTHER" id="PTHR37435:SF4">
    <property type="entry name" value="GROUND-LIKE DOMAIN-CONTAINING PROTEIN"/>
    <property type="match status" value="1"/>
</dbReference>
<protein>
    <submittedName>
        <fullName evidence="5">Reverse transcriptase</fullName>
    </submittedName>
</protein>
<sequence length="210" mass="23739">MTARVLLPPAWPARREGDCSVSGKLYLITCSQCNEEYIGSEEGGYAETSSPDQHDFSVTQTSEHSVDDEYMRAYYEQYYKEWYRQHNIASMTTTPPATAEPTQRRQIKIKMGQPWSAPEAPSTQELPQANQSVGRAGVEGMMAGSTTTLSAEQLDKICLDIHKTTTGFGIRDPKSFALNNCPLIKMYYKQVTCEQINHVMDYCEQRSLLR</sequence>
<accession>A0A3P8AC25</accession>
<dbReference type="InterPro" id="IPR055352">
    <property type="entry name" value="CCD_aECM"/>
</dbReference>
<dbReference type="Proteomes" id="UP000050761">
    <property type="component" value="Unassembled WGS sequence"/>
</dbReference>
<gene>
    <name evidence="3" type="ORF">HPBE_LOCUS17289</name>
</gene>
<dbReference type="OrthoDB" id="5861617at2759"/>
<accession>A0A183G6G4</accession>
<evidence type="ECO:0000313" key="5">
    <source>
        <dbReference type="WBParaSite" id="HPBE_0001729001-mRNA-1"/>
    </source>
</evidence>
<name>A0A183G6G4_HELPZ</name>
<reference evidence="5" key="2">
    <citation type="submission" date="2019-09" db="UniProtKB">
        <authorList>
            <consortium name="WormBaseParasite"/>
        </authorList>
    </citation>
    <scope>IDENTIFICATION</scope>
</reference>
<feature type="region of interest" description="Disordered" evidence="1">
    <location>
        <begin position="42"/>
        <end position="63"/>
    </location>
</feature>
<dbReference type="AlphaFoldDB" id="A0A183G6G4"/>
<feature type="compositionally biased region" description="Polar residues" evidence="1">
    <location>
        <begin position="47"/>
        <end position="63"/>
    </location>
</feature>
<proteinExistence type="predicted"/>
<reference evidence="3 4" key="1">
    <citation type="submission" date="2018-11" db="EMBL/GenBank/DDBJ databases">
        <authorList>
            <consortium name="Pathogen Informatics"/>
        </authorList>
    </citation>
    <scope>NUCLEOTIDE SEQUENCE [LARGE SCALE GENOMIC DNA]</scope>
</reference>
<dbReference type="WBParaSite" id="HPBE_0001729001-mRNA-1">
    <property type="protein sequence ID" value="HPBE_0001729001-mRNA-1"/>
    <property type="gene ID" value="HPBE_0001729001"/>
</dbReference>
<dbReference type="Pfam" id="PF23626">
    <property type="entry name" value="CCD_aECM"/>
    <property type="match status" value="1"/>
</dbReference>
<feature type="domain" description="aECM cysteine-cradle" evidence="2">
    <location>
        <begin position="155"/>
        <end position="206"/>
    </location>
</feature>
<evidence type="ECO:0000313" key="4">
    <source>
        <dbReference type="Proteomes" id="UP000050761"/>
    </source>
</evidence>
<evidence type="ECO:0000259" key="2">
    <source>
        <dbReference type="Pfam" id="PF23626"/>
    </source>
</evidence>